<dbReference type="InterPro" id="IPR035595">
    <property type="entry name" value="UDP_glycos_trans_CS"/>
</dbReference>
<dbReference type="PANTHER" id="PTHR48047:SF45">
    <property type="entry name" value="SCOPOLETIN GLUCOSYLTRANSFERASE-LIKE"/>
    <property type="match status" value="1"/>
</dbReference>
<dbReference type="OrthoDB" id="5835829at2759"/>
<dbReference type="PANTHER" id="PTHR48047">
    <property type="entry name" value="GLYCOSYLTRANSFERASE"/>
    <property type="match status" value="1"/>
</dbReference>
<dbReference type="Proteomes" id="UP000283530">
    <property type="component" value="Unassembled WGS sequence"/>
</dbReference>
<evidence type="ECO:0000313" key="6">
    <source>
        <dbReference type="EMBL" id="RWR87359.1"/>
    </source>
</evidence>
<evidence type="ECO:0000256" key="5">
    <source>
        <dbReference type="RuleBase" id="RU362057"/>
    </source>
</evidence>
<keyword evidence="3 4" id="KW-0808">Transferase</keyword>
<dbReference type="AlphaFoldDB" id="A0A3S3MPE7"/>
<dbReference type="PROSITE" id="PS00375">
    <property type="entry name" value="UDPGT"/>
    <property type="match status" value="1"/>
</dbReference>
<name>A0A3S3MPE7_9MAGN</name>
<dbReference type="Pfam" id="PF00201">
    <property type="entry name" value="UDPGT"/>
    <property type="match status" value="1"/>
</dbReference>
<organism evidence="6 7">
    <name type="scientific">Cinnamomum micranthum f. kanehirae</name>
    <dbReference type="NCBI Taxonomy" id="337451"/>
    <lineage>
        <taxon>Eukaryota</taxon>
        <taxon>Viridiplantae</taxon>
        <taxon>Streptophyta</taxon>
        <taxon>Embryophyta</taxon>
        <taxon>Tracheophyta</taxon>
        <taxon>Spermatophyta</taxon>
        <taxon>Magnoliopsida</taxon>
        <taxon>Magnoliidae</taxon>
        <taxon>Laurales</taxon>
        <taxon>Lauraceae</taxon>
        <taxon>Cinnamomum</taxon>
    </lineage>
</organism>
<keyword evidence="2 4" id="KW-0328">Glycosyltransferase</keyword>
<protein>
    <recommendedName>
        <fullName evidence="5">Glycosyltransferase</fullName>
        <ecNumber evidence="5">2.4.1.-</ecNumber>
    </recommendedName>
</protein>
<dbReference type="STRING" id="337451.A0A3S3MPE7"/>
<dbReference type="EC" id="2.4.1.-" evidence="5"/>
<dbReference type="EMBL" id="QPKB01000006">
    <property type="protein sequence ID" value="RWR87359.1"/>
    <property type="molecule type" value="Genomic_DNA"/>
</dbReference>
<evidence type="ECO:0000313" key="7">
    <source>
        <dbReference type="Proteomes" id="UP000283530"/>
    </source>
</evidence>
<evidence type="ECO:0000256" key="4">
    <source>
        <dbReference type="RuleBase" id="RU003718"/>
    </source>
</evidence>
<dbReference type="GO" id="GO:0035251">
    <property type="term" value="F:UDP-glucosyltransferase activity"/>
    <property type="evidence" value="ECO:0007669"/>
    <property type="project" value="TreeGrafter"/>
</dbReference>
<dbReference type="CDD" id="cd03784">
    <property type="entry name" value="GT1_Gtf-like"/>
    <property type="match status" value="1"/>
</dbReference>
<evidence type="ECO:0000256" key="3">
    <source>
        <dbReference type="ARBA" id="ARBA00022679"/>
    </source>
</evidence>
<dbReference type="FunFam" id="3.40.50.2000:FF:000071">
    <property type="entry name" value="Glycosyltransferase"/>
    <property type="match status" value="1"/>
</dbReference>
<comment type="similarity">
    <text evidence="1 4">Belongs to the UDP-glycosyltransferase family.</text>
</comment>
<sequence length="487" mass="54847">MDSEARPLHVLFFPMMAQGHMIPMTDIAKMFALREEVQVSIVTTPLNATRIQSTIDRTAQLSGHHNTTIHLLQLPCSEAGLPDGCENLDMVTTQDMIMAFFKAISLLHHPFEQLVERLRPDCIISDMFLPWTVDVAEKFNIPRLAFHGTSFFSLCVSESIRKHSPHESVASDTEPFLVPKLPHPIEMTRSQIPEHVRTRTPFTDIEEKVKEADLKSYGEVVNSFYELEPDYVKHYREEVIGSDRAWHIGPVSLCNKDEKDMAERGNKALIDANQCMHWLDSREPGSVIYVCFGSLFLIGGAQLMEIALALEESDRPFIWVAKNTDQMEEKWMPDGFEQRTKGKGLIIRGWAPQVMILNHQAVGGFVTHCGWNSLLEGVAAGVPMATWPLFAEQFCNEKLITSVLRIGVEVGAKVWAKDAKDRQVIGREEIKRAMAQLMGGGDEADERRRKASELGEMAKRAVEKGGSSSLDLDRLIDDIKMYGQQAK</sequence>
<dbReference type="InterPro" id="IPR002213">
    <property type="entry name" value="UDP_glucos_trans"/>
</dbReference>
<proteinExistence type="inferred from homology"/>
<dbReference type="Gene3D" id="3.40.50.2000">
    <property type="entry name" value="Glycogen Phosphorylase B"/>
    <property type="match status" value="2"/>
</dbReference>
<dbReference type="SUPFAM" id="SSF53756">
    <property type="entry name" value="UDP-Glycosyltransferase/glycogen phosphorylase"/>
    <property type="match status" value="1"/>
</dbReference>
<comment type="caution">
    <text evidence="6">The sequence shown here is derived from an EMBL/GenBank/DDBJ whole genome shotgun (WGS) entry which is preliminary data.</text>
</comment>
<evidence type="ECO:0000256" key="2">
    <source>
        <dbReference type="ARBA" id="ARBA00022676"/>
    </source>
</evidence>
<dbReference type="FunFam" id="3.40.50.2000:FF:000047">
    <property type="entry name" value="Glycosyltransferase"/>
    <property type="match status" value="1"/>
</dbReference>
<gene>
    <name evidence="6" type="ORF">CKAN_01629700</name>
</gene>
<reference evidence="6 7" key="1">
    <citation type="journal article" date="2019" name="Nat. Plants">
        <title>Stout camphor tree genome fills gaps in understanding of flowering plant genome evolution.</title>
        <authorList>
            <person name="Chaw S.M."/>
            <person name="Liu Y.C."/>
            <person name="Wu Y.W."/>
            <person name="Wang H.Y."/>
            <person name="Lin C.I."/>
            <person name="Wu C.S."/>
            <person name="Ke H.M."/>
            <person name="Chang L.Y."/>
            <person name="Hsu C.Y."/>
            <person name="Yang H.T."/>
            <person name="Sudianto E."/>
            <person name="Hsu M.H."/>
            <person name="Wu K.P."/>
            <person name="Wang L.N."/>
            <person name="Leebens-Mack J.H."/>
            <person name="Tsai I.J."/>
        </authorList>
    </citation>
    <scope>NUCLEOTIDE SEQUENCE [LARGE SCALE GENOMIC DNA]</scope>
    <source>
        <strain evidence="7">cv. Chaw 1501</strain>
        <tissue evidence="6">Young leaves</tissue>
    </source>
</reference>
<evidence type="ECO:0000256" key="1">
    <source>
        <dbReference type="ARBA" id="ARBA00009995"/>
    </source>
</evidence>
<accession>A0A3S3MPE7</accession>
<keyword evidence="7" id="KW-1185">Reference proteome</keyword>